<keyword evidence="4" id="KW-0732">Signal</keyword>
<accession>A0A9D5C9C2</accession>
<organism evidence="5 6">
    <name type="scientific">Dioscorea zingiberensis</name>
    <dbReference type="NCBI Taxonomy" id="325984"/>
    <lineage>
        <taxon>Eukaryota</taxon>
        <taxon>Viridiplantae</taxon>
        <taxon>Streptophyta</taxon>
        <taxon>Embryophyta</taxon>
        <taxon>Tracheophyta</taxon>
        <taxon>Spermatophyta</taxon>
        <taxon>Magnoliopsida</taxon>
        <taxon>Liliopsida</taxon>
        <taxon>Dioscoreales</taxon>
        <taxon>Dioscoreaceae</taxon>
        <taxon>Dioscorea</taxon>
    </lineage>
</organism>
<comment type="subcellular location">
    <subcellularLocation>
        <location evidence="4">Secreted</location>
        <location evidence="4">Extracellular space</location>
        <location evidence="4">Apoplast</location>
    </subcellularLocation>
</comment>
<dbReference type="GO" id="GO:0048046">
    <property type="term" value="C:apoplast"/>
    <property type="evidence" value="ECO:0007669"/>
    <property type="project" value="UniProtKB-SubCell"/>
</dbReference>
<dbReference type="InterPro" id="IPR044859">
    <property type="entry name" value="Allene_oxi_cyc_Dirigent"/>
</dbReference>
<evidence type="ECO:0000256" key="3">
    <source>
        <dbReference type="ARBA" id="ARBA00022525"/>
    </source>
</evidence>
<evidence type="ECO:0000256" key="1">
    <source>
        <dbReference type="ARBA" id="ARBA00010746"/>
    </source>
</evidence>
<name>A0A9D5C9C2_9LILI</name>
<feature type="chain" id="PRO_5039749690" description="Dirigent protein" evidence="4">
    <location>
        <begin position="31"/>
        <end position="190"/>
    </location>
</feature>
<keyword evidence="4" id="KW-0052">Apoplast</keyword>
<reference evidence="5" key="1">
    <citation type="submission" date="2021-03" db="EMBL/GenBank/DDBJ databases">
        <authorList>
            <person name="Li Z."/>
            <person name="Yang C."/>
        </authorList>
    </citation>
    <scope>NUCLEOTIDE SEQUENCE</scope>
    <source>
        <strain evidence="5">Dzin_1.0</strain>
        <tissue evidence="5">Leaf</tissue>
    </source>
</reference>
<dbReference type="InterPro" id="IPR004265">
    <property type="entry name" value="Dirigent"/>
</dbReference>
<dbReference type="GO" id="GO:0009699">
    <property type="term" value="P:phenylpropanoid biosynthetic process"/>
    <property type="evidence" value="ECO:0007669"/>
    <property type="project" value="UniProtKB-ARBA"/>
</dbReference>
<comment type="caution">
    <text evidence="5">The sequence shown here is derived from an EMBL/GenBank/DDBJ whole genome shotgun (WGS) entry which is preliminary data.</text>
</comment>
<keyword evidence="6" id="KW-1185">Reference proteome</keyword>
<dbReference type="OrthoDB" id="644695at2759"/>
<evidence type="ECO:0000313" key="6">
    <source>
        <dbReference type="Proteomes" id="UP001085076"/>
    </source>
</evidence>
<evidence type="ECO:0000313" key="5">
    <source>
        <dbReference type="EMBL" id="KAJ0969051.1"/>
    </source>
</evidence>
<proteinExistence type="inferred from homology"/>
<dbReference type="EMBL" id="JAGGNH010000006">
    <property type="protein sequence ID" value="KAJ0969051.1"/>
    <property type="molecule type" value="Genomic_DNA"/>
</dbReference>
<dbReference type="Pfam" id="PF03018">
    <property type="entry name" value="Dirigent"/>
    <property type="match status" value="1"/>
</dbReference>
<keyword evidence="3 4" id="KW-0964">Secreted</keyword>
<protein>
    <recommendedName>
        <fullName evidence="4">Dirigent protein</fullName>
    </recommendedName>
</protein>
<feature type="signal peptide" evidence="4">
    <location>
        <begin position="1"/>
        <end position="30"/>
    </location>
</feature>
<evidence type="ECO:0000256" key="4">
    <source>
        <dbReference type="RuleBase" id="RU363099"/>
    </source>
</evidence>
<gene>
    <name evidence="5" type="ORF">J5N97_021928</name>
</gene>
<dbReference type="PANTHER" id="PTHR21495">
    <property type="entry name" value="NUCLEOPORIN-RELATED"/>
    <property type="match status" value="1"/>
</dbReference>
<dbReference type="Proteomes" id="UP001085076">
    <property type="component" value="Miscellaneous, Linkage group lg06"/>
</dbReference>
<sequence length="190" mass="21010">MIRLMEVNLHHHLLLLLLLLTLSLFSQGHAHYHLGKEKVTHLHFYYHETIRGDNPSAVVVAHPKDTIVNASNPGPFGTVYVVDDLLTEGPEPDSKVVGQAQGLYVSASRQRTLIVLVIDYGFTSGEFNGSSLSVLSRNPVTESERELAVVGGRGKFRMARGFANLKTYSLNATAGVVIVEYHVTVFHYDQ</sequence>
<comment type="similarity">
    <text evidence="1 4">Belongs to the plant dirigent protein family.</text>
</comment>
<comment type="subunit">
    <text evidence="2 4">Homodimer.</text>
</comment>
<dbReference type="AlphaFoldDB" id="A0A9D5C9C2"/>
<comment type="function">
    <text evidence="4">Dirigent proteins impart stereoselectivity on the phenoxy radical-coupling reaction, yielding optically active lignans from two molecules of coniferyl alcohol in the biosynthesis of lignans, flavonolignans, and alkaloids and thus plays a central role in plant secondary metabolism.</text>
</comment>
<reference evidence="5" key="2">
    <citation type="journal article" date="2022" name="Hortic Res">
        <title>The genome of Dioscorea zingiberensis sheds light on the biosynthesis, origin and evolution of the medicinally important diosgenin saponins.</title>
        <authorList>
            <person name="Li Y."/>
            <person name="Tan C."/>
            <person name="Li Z."/>
            <person name="Guo J."/>
            <person name="Li S."/>
            <person name="Chen X."/>
            <person name="Wang C."/>
            <person name="Dai X."/>
            <person name="Yang H."/>
            <person name="Song W."/>
            <person name="Hou L."/>
            <person name="Xu J."/>
            <person name="Tong Z."/>
            <person name="Xu A."/>
            <person name="Yuan X."/>
            <person name="Wang W."/>
            <person name="Yang Q."/>
            <person name="Chen L."/>
            <person name="Sun Z."/>
            <person name="Wang K."/>
            <person name="Pan B."/>
            <person name="Chen J."/>
            <person name="Bao Y."/>
            <person name="Liu F."/>
            <person name="Qi X."/>
            <person name="Gang D.R."/>
            <person name="Wen J."/>
            <person name="Li J."/>
        </authorList>
    </citation>
    <scope>NUCLEOTIDE SEQUENCE</scope>
    <source>
        <strain evidence="5">Dzin_1.0</strain>
    </source>
</reference>
<evidence type="ECO:0000256" key="2">
    <source>
        <dbReference type="ARBA" id="ARBA00011738"/>
    </source>
</evidence>
<dbReference type="Gene3D" id="2.40.480.10">
    <property type="entry name" value="Allene oxide cyclase-like"/>
    <property type="match status" value="1"/>
</dbReference>